<sequence>MSPIKPSRPTTRSQTQTQTTRIQPRKAARSSTPPPSSQPSQPSQPIALKRKRRIRRAGADPWTPKRKKPKTTSPRPRNPPPTHYTCRICAEEQPIDQFIKWVSPSRKLRINRFSSALDIPHPCIAHLSRNPRRKNDPVCKTCISNSLSAKLDQLGARKLSQGCLEPDCYTYWSFEHIMRHLPGTALEKYNIGMLPVWRESVQLMTCPVETCSAISLIDPFAPGYPHVACPSCMQRLCATCLIPWHAGLTCAEHAARHVQEKMTAPEIETLEIMQAKDGKRCPNCFMVIEKDGGCDSMYCMGCRTYFNWATAASAVPGKGTKVVPPDVFGLGGQPVVCEMDKLEGKGVAEEGQSGLYAVASAA</sequence>
<keyword evidence="2" id="KW-1185">Reference proteome</keyword>
<comment type="caution">
    <text evidence="1">The sequence shown here is derived from an EMBL/GenBank/DDBJ whole genome shotgun (WGS) entry which is preliminary data.</text>
</comment>
<name>A0ACB6QHP2_9PLEO</name>
<dbReference type="EMBL" id="MU003525">
    <property type="protein sequence ID" value="KAF2466456.1"/>
    <property type="molecule type" value="Genomic_DNA"/>
</dbReference>
<reference evidence="1" key="1">
    <citation type="journal article" date="2020" name="Stud. Mycol.">
        <title>101 Dothideomycetes genomes: a test case for predicting lifestyles and emergence of pathogens.</title>
        <authorList>
            <person name="Haridas S."/>
            <person name="Albert R."/>
            <person name="Binder M."/>
            <person name="Bloem J."/>
            <person name="Labutti K."/>
            <person name="Salamov A."/>
            <person name="Andreopoulos B."/>
            <person name="Baker S."/>
            <person name="Barry K."/>
            <person name="Bills G."/>
            <person name="Bluhm B."/>
            <person name="Cannon C."/>
            <person name="Castanera R."/>
            <person name="Culley D."/>
            <person name="Daum C."/>
            <person name="Ezra D."/>
            <person name="Gonzalez J."/>
            <person name="Henrissat B."/>
            <person name="Kuo A."/>
            <person name="Liang C."/>
            <person name="Lipzen A."/>
            <person name="Lutzoni F."/>
            <person name="Magnuson J."/>
            <person name="Mondo S."/>
            <person name="Nolan M."/>
            <person name="Ohm R."/>
            <person name="Pangilinan J."/>
            <person name="Park H.-J."/>
            <person name="Ramirez L."/>
            <person name="Alfaro M."/>
            <person name="Sun H."/>
            <person name="Tritt A."/>
            <person name="Yoshinaga Y."/>
            <person name="Zwiers L.-H."/>
            <person name="Turgeon B."/>
            <person name="Goodwin S."/>
            <person name="Spatafora J."/>
            <person name="Crous P."/>
            <person name="Grigoriev I."/>
        </authorList>
    </citation>
    <scope>NUCLEOTIDE SEQUENCE</scope>
    <source>
        <strain evidence="1">ATCC 200398</strain>
    </source>
</reference>
<organism evidence="1 2">
    <name type="scientific">Lindgomyces ingoldianus</name>
    <dbReference type="NCBI Taxonomy" id="673940"/>
    <lineage>
        <taxon>Eukaryota</taxon>
        <taxon>Fungi</taxon>
        <taxon>Dikarya</taxon>
        <taxon>Ascomycota</taxon>
        <taxon>Pezizomycotina</taxon>
        <taxon>Dothideomycetes</taxon>
        <taxon>Pleosporomycetidae</taxon>
        <taxon>Pleosporales</taxon>
        <taxon>Lindgomycetaceae</taxon>
        <taxon>Lindgomyces</taxon>
    </lineage>
</organism>
<evidence type="ECO:0000313" key="1">
    <source>
        <dbReference type="EMBL" id="KAF2466456.1"/>
    </source>
</evidence>
<dbReference type="Proteomes" id="UP000799755">
    <property type="component" value="Unassembled WGS sequence"/>
</dbReference>
<gene>
    <name evidence="1" type="ORF">BDR25DRAFT_306240</name>
</gene>
<proteinExistence type="predicted"/>
<protein>
    <submittedName>
        <fullName evidence="1">Uncharacterized protein</fullName>
    </submittedName>
</protein>
<accession>A0ACB6QHP2</accession>
<evidence type="ECO:0000313" key="2">
    <source>
        <dbReference type="Proteomes" id="UP000799755"/>
    </source>
</evidence>